<keyword evidence="2" id="KW-1185">Reference proteome</keyword>
<accession>A0ABS1BTS8</accession>
<organism evidence="1 2">
    <name type="scientific">Kingella bonacorsii</name>
    <dbReference type="NCBI Taxonomy" id="2796361"/>
    <lineage>
        <taxon>Bacteria</taxon>
        <taxon>Pseudomonadati</taxon>
        <taxon>Pseudomonadota</taxon>
        <taxon>Betaproteobacteria</taxon>
        <taxon>Neisseriales</taxon>
        <taxon>Neisseriaceae</taxon>
        <taxon>Kingella</taxon>
    </lineage>
</organism>
<evidence type="ECO:0000313" key="1">
    <source>
        <dbReference type="EMBL" id="MBK0396706.1"/>
    </source>
</evidence>
<name>A0ABS1BTS8_9NEIS</name>
<reference evidence="1 2" key="1">
    <citation type="journal article" date="2021" name="Pathogens">
        <title>Isolation and Characterization of Kingella bonacorsii sp. nov., A Novel Kingella Species Detected in a Stable Periodontitis Subject.</title>
        <authorList>
            <person name="Antezack A."/>
            <person name="Boxberger M."/>
            <person name="Rolland C."/>
            <person name="Monnet-Corti V."/>
            <person name="La Scola B."/>
        </authorList>
    </citation>
    <scope>NUCLEOTIDE SEQUENCE [LARGE SCALE GENOMIC DNA]</scope>
    <source>
        <strain evidence="1 2">Marseille-Q4569</strain>
    </source>
</reference>
<proteinExistence type="predicted"/>
<protein>
    <recommendedName>
        <fullName evidence="3">Transposase</fullName>
    </recommendedName>
</protein>
<sequence>MRLLRQPEKQTHHKNTAALRFQAALIRAKQRFSTKNPADFIKFRFAVL</sequence>
<comment type="caution">
    <text evidence="1">The sequence shown here is derived from an EMBL/GenBank/DDBJ whole genome shotgun (WGS) entry which is preliminary data.</text>
</comment>
<evidence type="ECO:0000313" key="2">
    <source>
        <dbReference type="Proteomes" id="UP000614058"/>
    </source>
</evidence>
<dbReference type="RefSeq" id="WP_003796816.1">
    <property type="nucleotide sequence ID" value="NZ_JAEHNZ010000003.1"/>
</dbReference>
<evidence type="ECO:0008006" key="3">
    <source>
        <dbReference type="Google" id="ProtNLM"/>
    </source>
</evidence>
<dbReference type="GeneID" id="84906061"/>
<dbReference type="Proteomes" id="UP000614058">
    <property type="component" value="Unassembled WGS sequence"/>
</dbReference>
<gene>
    <name evidence="1" type="ORF">JDW22_09020</name>
</gene>
<dbReference type="EMBL" id="JAEHNZ010000003">
    <property type="protein sequence ID" value="MBK0396706.1"/>
    <property type="molecule type" value="Genomic_DNA"/>
</dbReference>